<dbReference type="Proteomes" id="UP001209854">
    <property type="component" value="Unassembled WGS sequence"/>
</dbReference>
<accession>A0ABT3MQP8</accession>
<protein>
    <submittedName>
        <fullName evidence="4">MlaD family protein</fullName>
    </submittedName>
</protein>
<reference evidence="4 5" key="1">
    <citation type="submission" date="2022-10" db="EMBL/GenBank/DDBJ databases">
        <title>High-quality genome sequences of two octocoral-associated bacteria, Endozoicomonas euniceicola EF212 and Endozoicomonas gorgoniicola PS125.</title>
        <authorList>
            <person name="Chiou Y.-J."/>
            <person name="Chen Y.-H."/>
        </authorList>
    </citation>
    <scope>NUCLEOTIDE SEQUENCE [LARGE SCALE GENOMIC DNA]</scope>
    <source>
        <strain evidence="4 5">PS125</strain>
    </source>
</reference>
<gene>
    <name evidence="4" type="ORF">NX722_03350</name>
</gene>
<feature type="transmembrane region" description="Helical" evidence="2">
    <location>
        <begin position="17"/>
        <end position="37"/>
    </location>
</feature>
<feature type="domain" description="Mce/MlaD" evidence="3">
    <location>
        <begin position="51"/>
        <end position="143"/>
    </location>
</feature>
<feature type="coiled-coil region" evidence="1">
    <location>
        <begin position="257"/>
        <end position="284"/>
    </location>
</feature>
<keyword evidence="2" id="KW-0472">Membrane</keyword>
<name>A0ABT3MQP8_9GAMM</name>
<sequence>MSRTANKRSLGTASRPIMVGIFMLAMAALVTALIVFVNQGNFSGRNKERMVVIYDTSIMGLNIGAAVTLRGVKIGEVADIKAKLYDDSHLVLNTVYVDIYPDTIVSSDETTELNLDELYHRGLGVKLKTQSLLTGLLYMEVDFYQKTQPRFTDVKTRYPQIPTVPSDLESLTEQLHDMNLPELMNDLGQLAKNLKEVTDTEAFRQLPGTVNDAMYSFRIMSTKMGTSMSDMRNEFVGMAQGMEKMSRTIADGFPQTNANINRMLETLTQTLDSMNETIELLSDTVAPDSPLIYQLERSATDLRSSARAMQGLAELLEEQPNALVSGKSQER</sequence>
<evidence type="ECO:0000313" key="4">
    <source>
        <dbReference type="EMBL" id="MCW7551694.1"/>
    </source>
</evidence>
<keyword evidence="5" id="KW-1185">Reference proteome</keyword>
<dbReference type="PANTHER" id="PTHR33371">
    <property type="entry name" value="INTERMEMBRANE PHOSPHOLIPID TRANSPORT SYSTEM BINDING PROTEIN MLAD-RELATED"/>
    <property type="match status" value="1"/>
</dbReference>
<dbReference type="RefSeq" id="WP_262566705.1">
    <property type="nucleotide sequence ID" value="NZ_JAPFCC010000001.1"/>
</dbReference>
<keyword evidence="2" id="KW-1133">Transmembrane helix</keyword>
<keyword evidence="2" id="KW-0812">Transmembrane</keyword>
<keyword evidence="1" id="KW-0175">Coiled coil</keyword>
<evidence type="ECO:0000256" key="1">
    <source>
        <dbReference type="SAM" id="Coils"/>
    </source>
</evidence>
<comment type="caution">
    <text evidence="4">The sequence shown here is derived from an EMBL/GenBank/DDBJ whole genome shotgun (WGS) entry which is preliminary data.</text>
</comment>
<evidence type="ECO:0000313" key="5">
    <source>
        <dbReference type="Proteomes" id="UP001209854"/>
    </source>
</evidence>
<organism evidence="4 5">
    <name type="scientific">Endozoicomonas gorgoniicola</name>
    <dbReference type="NCBI Taxonomy" id="1234144"/>
    <lineage>
        <taxon>Bacteria</taxon>
        <taxon>Pseudomonadati</taxon>
        <taxon>Pseudomonadota</taxon>
        <taxon>Gammaproteobacteria</taxon>
        <taxon>Oceanospirillales</taxon>
        <taxon>Endozoicomonadaceae</taxon>
        <taxon>Endozoicomonas</taxon>
    </lineage>
</organism>
<dbReference type="InterPro" id="IPR003399">
    <property type="entry name" value="Mce/MlaD"/>
</dbReference>
<evidence type="ECO:0000259" key="3">
    <source>
        <dbReference type="Pfam" id="PF02470"/>
    </source>
</evidence>
<evidence type="ECO:0000256" key="2">
    <source>
        <dbReference type="SAM" id="Phobius"/>
    </source>
</evidence>
<dbReference type="EMBL" id="JAPFCC010000001">
    <property type="protein sequence ID" value="MCW7551694.1"/>
    <property type="molecule type" value="Genomic_DNA"/>
</dbReference>
<dbReference type="InterPro" id="IPR052336">
    <property type="entry name" value="MlaD_Phospholipid_Transporter"/>
</dbReference>
<proteinExistence type="predicted"/>
<dbReference type="Pfam" id="PF02470">
    <property type="entry name" value="MlaD"/>
    <property type="match status" value="1"/>
</dbReference>
<dbReference type="PANTHER" id="PTHR33371:SF4">
    <property type="entry name" value="INTERMEMBRANE PHOSPHOLIPID TRANSPORT SYSTEM BINDING PROTEIN MLAD"/>
    <property type="match status" value="1"/>
</dbReference>